<protein>
    <submittedName>
        <fullName evidence="4">Diaminopimelate decarboxylase</fullName>
    </submittedName>
</protein>
<keyword evidence="2" id="KW-0663">Pyridoxal phosphate</keyword>
<comment type="cofactor">
    <cofactor evidence="1">
        <name>pyridoxal 5'-phosphate</name>
        <dbReference type="ChEBI" id="CHEBI:597326"/>
    </cofactor>
</comment>
<dbReference type="InterPro" id="IPR042152">
    <property type="entry name" value="Y4yA-like"/>
</dbReference>
<accession>A0ABY0XMJ8</accession>
<dbReference type="CDD" id="cd06842">
    <property type="entry name" value="PLPDE_III_Y4yA_like"/>
    <property type="match status" value="1"/>
</dbReference>
<dbReference type="SUPFAM" id="SSF51419">
    <property type="entry name" value="PLP-binding barrel"/>
    <property type="match status" value="1"/>
</dbReference>
<dbReference type="Proteomes" id="UP000199665">
    <property type="component" value="Unassembled WGS sequence"/>
</dbReference>
<sequence>MPIANSLPAEQLTKVHQPDMLKPLIDPVISTLINKFPGTLDDLVKQHGSPLNLVWPHAFELNTQALLAVLKRYNVPYAIFYGAKANKSQSMLGAAANSGIGVDVSSIHELQAALRAGTPAAKICATGPAKTAVFHQALVSAGSLICVDSLEEFDHLQSTVEARRPLTKARVLLRYRPKSSPQSRFGMNAQDLLDSLQRLTRSTDVFHFEGFHFHLGGYGFESRAQALREVTGFVEAAREMGLSPQMIDIGGGLPIRYVEPQTYARFLQHDNQPSHYHNQKVPDAYYPYGAELTAPQWLTLLLEAEHSPGLSISNYLKLQNITLALEPGRSLVDQAAISLFRVTRTKQLADNKTVIFVEGSSFSACETWFASEYLVDPILISSHAPPHTPTQAYIAGHSCLDDDVISHRLINFSTAPQPGDLLIYVNTAGYQMDLLENEFHRHPLPRRLTATCCTEGNYAFSPDY</sequence>
<evidence type="ECO:0000256" key="2">
    <source>
        <dbReference type="ARBA" id="ARBA00022898"/>
    </source>
</evidence>
<dbReference type="SUPFAM" id="SSF50621">
    <property type="entry name" value="Alanine racemase C-terminal domain-like"/>
    <property type="match status" value="1"/>
</dbReference>
<gene>
    <name evidence="4" type="ORF">SAMN05216205_0334</name>
</gene>
<dbReference type="EMBL" id="FNRV01000001">
    <property type="protein sequence ID" value="SEB68436.1"/>
    <property type="molecule type" value="Genomic_DNA"/>
</dbReference>
<comment type="caution">
    <text evidence="4">The sequence shown here is derived from an EMBL/GenBank/DDBJ whole genome shotgun (WGS) entry which is preliminary data.</text>
</comment>
<evidence type="ECO:0000259" key="3">
    <source>
        <dbReference type="Pfam" id="PF02784"/>
    </source>
</evidence>
<name>A0ABY0XMJ8_9PSED</name>
<dbReference type="InterPro" id="IPR000183">
    <property type="entry name" value="Orn/DAP/Arg_de-COase"/>
</dbReference>
<keyword evidence="5" id="KW-1185">Reference proteome</keyword>
<dbReference type="InterPro" id="IPR009006">
    <property type="entry name" value="Ala_racemase/Decarboxylase_C"/>
</dbReference>
<dbReference type="PROSITE" id="PS00879">
    <property type="entry name" value="ODR_DC_2_2"/>
    <property type="match status" value="1"/>
</dbReference>
<organism evidence="4 5">
    <name type="scientific">Pseudomonas mohnii</name>
    <dbReference type="NCBI Taxonomy" id="395600"/>
    <lineage>
        <taxon>Bacteria</taxon>
        <taxon>Pseudomonadati</taxon>
        <taxon>Pseudomonadota</taxon>
        <taxon>Gammaproteobacteria</taxon>
        <taxon>Pseudomonadales</taxon>
        <taxon>Pseudomonadaceae</taxon>
        <taxon>Pseudomonas</taxon>
    </lineage>
</organism>
<evidence type="ECO:0000256" key="1">
    <source>
        <dbReference type="ARBA" id="ARBA00001933"/>
    </source>
</evidence>
<dbReference type="InterPro" id="IPR022657">
    <property type="entry name" value="De-COase2_CS"/>
</dbReference>
<dbReference type="PANTHER" id="PTHR43727:SF2">
    <property type="entry name" value="GROUP IV DECARBOXYLASE"/>
    <property type="match status" value="1"/>
</dbReference>
<dbReference type="PANTHER" id="PTHR43727">
    <property type="entry name" value="DIAMINOPIMELATE DECARBOXYLASE"/>
    <property type="match status" value="1"/>
</dbReference>
<evidence type="ECO:0000313" key="5">
    <source>
        <dbReference type="Proteomes" id="UP000199665"/>
    </source>
</evidence>
<dbReference type="InterPro" id="IPR022644">
    <property type="entry name" value="De-COase2_N"/>
</dbReference>
<dbReference type="Gene3D" id="2.40.37.10">
    <property type="entry name" value="Lyase, Ornithine Decarboxylase, Chain A, domain 1"/>
    <property type="match status" value="1"/>
</dbReference>
<dbReference type="Gene3D" id="3.20.20.10">
    <property type="entry name" value="Alanine racemase"/>
    <property type="match status" value="1"/>
</dbReference>
<dbReference type="Pfam" id="PF02784">
    <property type="entry name" value="Orn_Arg_deC_N"/>
    <property type="match status" value="1"/>
</dbReference>
<dbReference type="PRINTS" id="PR01179">
    <property type="entry name" value="ODADCRBXLASE"/>
</dbReference>
<evidence type="ECO:0000313" key="4">
    <source>
        <dbReference type="EMBL" id="SEB68436.1"/>
    </source>
</evidence>
<feature type="domain" description="Orn/DAP/Arg decarboxylase 2 N-terminal" evidence="3">
    <location>
        <begin position="71"/>
        <end position="262"/>
    </location>
</feature>
<proteinExistence type="predicted"/>
<dbReference type="InterPro" id="IPR029066">
    <property type="entry name" value="PLP-binding_barrel"/>
</dbReference>
<reference evidence="4 5" key="1">
    <citation type="submission" date="2016-10" db="EMBL/GenBank/DDBJ databases">
        <authorList>
            <person name="Varghese N."/>
            <person name="Submissions S."/>
        </authorList>
    </citation>
    <scope>NUCLEOTIDE SEQUENCE [LARGE SCALE GENOMIC DNA]</scope>
    <source>
        <strain evidence="4 5">DSM 18327</strain>
    </source>
</reference>
<dbReference type="RefSeq" id="WP_244159775.1">
    <property type="nucleotide sequence ID" value="NZ_FNRV01000001.1"/>
</dbReference>